<evidence type="ECO:0000259" key="13">
    <source>
        <dbReference type="Pfam" id="PF07005"/>
    </source>
</evidence>
<dbReference type="AlphaFoldDB" id="A0A6M8HXK7"/>
<reference evidence="15 16" key="1">
    <citation type="journal article" date="2014" name="World J. Microbiol. Biotechnol.">
        <title>Biodiversity and physiological characteristics of Antarctic and Arctic lichens-associated bacteria.</title>
        <authorList>
            <person name="Lee Y.M."/>
            <person name="Kim E.H."/>
            <person name="Lee H.K."/>
            <person name="Hong S.G."/>
        </authorList>
    </citation>
    <scope>NUCLEOTIDE SEQUENCE [LARGE SCALE GENOMIC DNA]</scope>
    <source>
        <strain evidence="15 16">PAMC 26569</strain>
        <plasmid evidence="15">unnamed1</plasmid>
    </source>
</reference>
<dbReference type="InterPro" id="IPR031475">
    <property type="entry name" value="NBD_C"/>
</dbReference>
<keyword evidence="3" id="KW-0547">Nucleotide-binding</keyword>
<comment type="similarity">
    <text evidence="1">Belongs to the four-carbon acid sugar kinase family.</text>
</comment>
<evidence type="ECO:0000256" key="4">
    <source>
        <dbReference type="ARBA" id="ARBA00022777"/>
    </source>
</evidence>
<accession>A0A6M8HXK7</accession>
<evidence type="ECO:0000256" key="11">
    <source>
        <dbReference type="ARBA" id="ARBA00039461"/>
    </source>
</evidence>
<dbReference type="GO" id="GO:0005524">
    <property type="term" value="F:ATP binding"/>
    <property type="evidence" value="ECO:0007669"/>
    <property type="project" value="UniProtKB-KW"/>
</dbReference>
<evidence type="ECO:0000313" key="16">
    <source>
        <dbReference type="Proteomes" id="UP000500767"/>
    </source>
</evidence>
<dbReference type="NCBIfam" id="NF043035">
    <property type="entry name" value="OxoTetrKin"/>
    <property type="match status" value="1"/>
</dbReference>
<evidence type="ECO:0000259" key="14">
    <source>
        <dbReference type="Pfam" id="PF17042"/>
    </source>
</evidence>
<proteinExistence type="inferred from homology"/>
<dbReference type="InterPro" id="IPR042213">
    <property type="entry name" value="NBD_C_sf"/>
</dbReference>
<evidence type="ECO:0000256" key="8">
    <source>
        <dbReference type="ARBA" id="ARBA00036346"/>
    </source>
</evidence>
<evidence type="ECO:0000256" key="1">
    <source>
        <dbReference type="ARBA" id="ARBA00005715"/>
    </source>
</evidence>
<evidence type="ECO:0000256" key="10">
    <source>
        <dbReference type="ARBA" id="ARBA00039095"/>
    </source>
</evidence>
<keyword evidence="15" id="KW-0614">Plasmid</keyword>
<gene>
    <name evidence="15" type="ORF">HN018_23185</name>
</gene>
<dbReference type="GO" id="GO:0016301">
    <property type="term" value="F:kinase activity"/>
    <property type="evidence" value="ECO:0007669"/>
    <property type="project" value="UniProtKB-KW"/>
</dbReference>
<organism evidence="15 16">
    <name type="scientific">Lichenicola cladoniae</name>
    <dbReference type="NCBI Taxonomy" id="1484109"/>
    <lineage>
        <taxon>Bacteria</taxon>
        <taxon>Pseudomonadati</taxon>
        <taxon>Pseudomonadota</taxon>
        <taxon>Alphaproteobacteria</taxon>
        <taxon>Acetobacterales</taxon>
        <taxon>Acetobacteraceae</taxon>
        <taxon>Lichenicola</taxon>
    </lineage>
</organism>
<comment type="catalytic activity">
    <reaction evidence="7">
        <text>3-dehydro-L-erythronate + ATP = 3-dehydro-4-O-phospho-L-erythronate + ADP + H(+)</text>
        <dbReference type="Rhea" id="RHEA:52552"/>
        <dbReference type="ChEBI" id="CHEBI:15378"/>
        <dbReference type="ChEBI" id="CHEBI:30616"/>
        <dbReference type="ChEBI" id="CHEBI:136592"/>
        <dbReference type="ChEBI" id="CHEBI:136670"/>
        <dbReference type="ChEBI" id="CHEBI:456216"/>
        <dbReference type="EC" id="2.7.1.217"/>
    </reaction>
</comment>
<dbReference type="KEGG" id="lck:HN018_23185"/>
<geneLocation type="plasmid" evidence="15 16">
    <name>unnamed1</name>
</geneLocation>
<comment type="catalytic activity">
    <reaction evidence="8">
        <text>3-dehydro-D-erythronate + ATP = 3-dehydro-4-O-phospho-D-erythronate + ADP + H(+)</text>
        <dbReference type="Rhea" id="RHEA:52556"/>
        <dbReference type="ChEBI" id="CHEBI:15378"/>
        <dbReference type="ChEBI" id="CHEBI:30616"/>
        <dbReference type="ChEBI" id="CHEBI:57958"/>
        <dbReference type="ChEBI" id="CHEBI:136593"/>
        <dbReference type="ChEBI" id="CHEBI:456216"/>
        <dbReference type="EC" id="2.7.1.217"/>
    </reaction>
</comment>
<dbReference type="EMBL" id="CP053709">
    <property type="protein sequence ID" value="QKE93279.1"/>
    <property type="molecule type" value="Genomic_DNA"/>
</dbReference>
<dbReference type="InterPro" id="IPR010737">
    <property type="entry name" value="4-carb_acid_sugar_kinase_N"/>
</dbReference>
<sequence length="422" mass="44076">MILLGAIADDLTGATDLASTLRESGMRVVQTIGLPGNHLALPPVDAIVVALKSRSIEPELAVGQSVEAATWLRSLGAGKLIFKYCSTFDSTDRGNIGPVADALLNALGADLTVHCPAFPNNGRTVYQGHLFVGSDLLSESGMRHHPITPMTDSNLPRLLRRQASGDVSLVCHEIVSQGAPAIADAIAAARRAGVRHVVVDALSERHLIDIGLATADLVLVSGSSGIALGIPDSLARQGRFTPNRDPGELRRFAGPSAVLAGSCSRATLGQIAYFKSVPDAASYKLDVAALLDGRDPVDEVMAWASRRLGSKPILIYASETSENVQAILRGYGAGAVDRIEATLGRIAVELHRHGVTRFVVAGGETSGAVVHALGVEALVIGPSIDTGVPWTYATNAKPLAVALKSGNFGSEDFFARALAQQP</sequence>
<evidence type="ECO:0000256" key="5">
    <source>
        <dbReference type="ARBA" id="ARBA00022840"/>
    </source>
</evidence>
<evidence type="ECO:0000256" key="6">
    <source>
        <dbReference type="ARBA" id="ARBA00023277"/>
    </source>
</evidence>
<dbReference type="SUPFAM" id="SSF142764">
    <property type="entry name" value="YgbK-like"/>
    <property type="match status" value="1"/>
</dbReference>
<dbReference type="EC" id="2.7.1.217" evidence="10"/>
<keyword evidence="6" id="KW-0119">Carbohydrate metabolism</keyword>
<feature type="domain" description="Four-carbon acid sugar kinase N-terminal" evidence="13">
    <location>
        <begin position="4"/>
        <end position="228"/>
    </location>
</feature>
<evidence type="ECO:0000256" key="9">
    <source>
        <dbReference type="ARBA" id="ARBA00037335"/>
    </source>
</evidence>
<dbReference type="Pfam" id="PF07005">
    <property type="entry name" value="SBD_N"/>
    <property type="match status" value="1"/>
</dbReference>
<dbReference type="Gene3D" id="3.40.980.20">
    <property type="entry name" value="Four-carbon acid sugar kinase, nucleotide binding domain"/>
    <property type="match status" value="1"/>
</dbReference>
<dbReference type="Proteomes" id="UP000500767">
    <property type="component" value="Plasmid unnamed1"/>
</dbReference>
<dbReference type="Gene3D" id="3.40.50.10840">
    <property type="entry name" value="Putative sugar-binding, N-terminal domain"/>
    <property type="match status" value="1"/>
</dbReference>
<feature type="domain" description="Four-carbon acid sugar kinase nucleotide binding" evidence="14">
    <location>
        <begin position="257"/>
        <end position="414"/>
    </location>
</feature>
<evidence type="ECO:0000256" key="3">
    <source>
        <dbReference type="ARBA" id="ARBA00022741"/>
    </source>
</evidence>
<comment type="function">
    <text evidence="9">Catalyzes the ATP-dependent phosphorylation of 3-oxo-tetronate to 3-oxo-tetronate 4-phosphate.</text>
</comment>
<evidence type="ECO:0000256" key="7">
    <source>
        <dbReference type="ARBA" id="ARBA00035898"/>
    </source>
</evidence>
<keyword evidence="2" id="KW-0808">Transferase</keyword>
<dbReference type="Pfam" id="PF17042">
    <property type="entry name" value="NBD_C"/>
    <property type="match status" value="1"/>
</dbReference>
<evidence type="ECO:0000313" key="15">
    <source>
        <dbReference type="EMBL" id="QKE93279.1"/>
    </source>
</evidence>
<keyword evidence="5" id="KW-0067">ATP-binding</keyword>
<keyword evidence="4 15" id="KW-0418">Kinase</keyword>
<evidence type="ECO:0000256" key="2">
    <source>
        <dbReference type="ARBA" id="ARBA00022679"/>
    </source>
</evidence>
<dbReference type="RefSeq" id="WP_171836054.1">
    <property type="nucleotide sequence ID" value="NZ_CP053709.1"/>
</dbReference>
<evidence type="ECO:0000256" key="12">
    <source>
        <dbReference type="ARBA" id="ARBA00041377"/>
    </source>
</evidence>
<dbReference type="InterPro" id="IPR050007">
    <property type="entry name" value="OtnK"/>
</dbReference>
<name>A0A6M8HXK7_9PROT</name>
<protein>
    <recommendedName>
        <fullName evidence="11">3-oxo-tetronate kinase</fullName>
        <ecNumber evidence="10">2.7.1.217</ecNumber>
    </recommendedName>
    <alternativeName>
        <fullName evidence="12">3-dehydrotetronate 4-kinase</fullName>
    </alternativeName>
</protein>
<dbReference type="InterPro" id="IPR037051">
    <property type="entry name" value="4-carb_acid_sugar_kinase_N_sf"/>
</dbReference>
<keyword evidence="16" id="KW-1185">Reference proteome</keyword>